<feature type="domain" description="DUF2089" evidence="1">
    <location>
        <begin position="53"/>
        <end position="99"/>
    </location>
</feature>
<sequence>MSSDLRPDAHALHHQAPADCPVCGVKLHVTRLGCDSCGTELSGRFASCPYCALNAQDQKILSTFLVSRGNMKELARELGVSYPTARQRFAELLARLGLEETVEAGASQADAVDREAVLRRLAAGELDLDQATELLS</sequence>
<dbReference type="OrthoDB" id="9797643at2"/>
<comment type="caution">
    <text evidence="3">The sequence shown here is derived from an EMBL/GenBank/DDBJ whole genome shotgun (WGS) entry which is preliminary data.</text>
</comment>
<dbReference type="InterPro" id="IPR053957">
    <property type="entry name" value="DUF2089_Zn_ribbon"/>
</dbReference>
<accession>A0A4R5DER5</accession>
<gene>
    <name evidence="3" type="ORF">E1269_15485</name>
</gene>
<dbReference type="InterPro" id="IPR018658">
    <property type="entry name" value="DUF2089"/>
</dbReference>
<dbReference type="AlphaFoldDB" id="A0A4R5DER5"/>
<dbReference type="Pfam" id="PF22747">
    <property type="entry name" value="Zn_ribbon_DUF2089"/>
    <property type="match status" value="1"/>
</dbReference>
<protein>
    <submittedName>
        <fullName evidence="3">DUF2089 domain-containing protein</fullName>
    </submittedName>
</protein>
<reference evidence="3 4" key="1">
    <citation type="submission" date="2019-03" db="EMBL/GenBank/DDBJ databases">
        <title>Draft genome sequences of novel Actinobacteria.</title>
        <authorList>
            <person name="Sahin N."/>
            <person name="Ay H."/>
            <person name="Saygin H."/>
        </authorList>
    </citation>
    <scope>NUCLEOTIDE SEQUENCE [LARGE SCALE GENOMIC DNA]</scope>
    <source>
        <strain evidence="3 4">5K138</strain>
    </source>
</reference>
<evidence type="ECO:0000259" key="1">
    <source>
        <dbReference type="Pfam" id="PF09862"/>
    </source>
</evidence>
<dbReference type="EMBL" id="SMKZ01000020">
    <property type="protein sequence ID" value="TDE09115.1"/>
    <property type="molecule type" value="Genomic_DNA"/>
</dbReference>
<feature type="domain" description="DUF2089" evidence="2">
    <location>
        <begin position="20"/>
        <end position="51"/>
    </location>
</feature>
<proteinExistence type="predicted"/>
<dbReference type="RefSeq" id="WP_131896031.1">
    <property type="nucleotide sequence ID" value="NZ_SMKZ01000020.1"/>
</dbReference>
<evidence type="ECO:0000259" key="2">
    <source>
        <dbReference type="Pfam" id="PF22747"/>
    </source>
</evidence>
<name>A0A4R5DER5_9ACTN</name>
<evidence type="ECO:0000313" key="4">
    <source>
        <dbReference type="Proteomes" id="UP000294739"/>
    </source>
</evidence>
<dbReference type="InParanoid" id="A0A4R5DER5"/>
<evidence type="ECO:0000313" key="3">
    <source>
        <dbReference type="EMBL" id="TDE09115.1"/>
    </source>
</evidence>
<keyword evidence="4" id="KW-1185">Reference proteome</keyword>
<organism evidence="3 4">
    <name type="scientific">Jiangella asiatica</name>
    <dbReference type="NCBI Taxonomy" id="2530372"/>
    <lineage>
        <taxon>Bacteria</taxon>
        <taxon>Bacillati</taxon>
        <taxon>Actinomycetota</taxon>
        <taxon>Actinomycetes</taxon>
        <taxon>Jiangellales</taxon>
        <taxon>Jiangellaceae</taxon>
        <taxon>Jiangella</taxon>
    </lineage>
</organism>
<dbReference type="Proteomes" id="UP000294739">
    <property type="component" value="Unassembled WGS sequence"/>
</dbReference>
<dbReference type="Pfam" id="PF09862">
    <property type="entry name" value="DUF2089"/>
    <property type="match status" value="1"/>
</dbReference>